<evidence type="ECO:0000313" key="2">
    <source>
        <dbReference type="Proteomes" id="UP000545507"/>
    </source>
</evidence>
<dbReference type="PROSITE" id="PS51257">
    <property type="entry name" value="PROKAR_LIPOPROTEIN"/>
    <property type="match status" value="1"/>
</dbReference>
<gene>
    <name evidence="1" type="ORF">F3K02_04965</name>
</gene>
<proteinExistence type="predicted"/>
<accession>A0A7Y8GTJ4</accession>
<protein>
    <recommendedName>
        <fullName evidence="3">Lipoprotein</fullName>
    </recommendedName>
</protein>
<sequence>MKTKIWGRMRVPGALLLTAALAACGHVPLHFLQPQRSGLQALTQQIGLDAGTLRFDFEFDDKADAVEGEVGSGYIVVSRDGKELQALPHAFELPRERLDRQAWLDFKDFNGDGLLDFKVTRLFAMDGKLSVDSLYQFDAKTGNFAQVDVVSNAGEIAATEPGCLSLKVVNAAGTSQQESHCFAPATARWVRAKADLPKKGKAVAKVSAICDPLAPELISCRRARIEQDRVLLTMVREYRMGKKQVLIGSLGKGYAEAYVRTQHLDHQSWHRYRDARCASQVREQGVAVKALPAATELCRYDWSRDQLRRYKEQVARLGEGNSKP</sequence>
<reference evidence="1 2" key="1">
    <citation type="submission" date="2019-09" db="EMBL/GenBank/DDBJ databases">
        <title>Hydrogenophaga aromatica sp. nov., isolated from a para-xylene-degrading enrichment culture.</title>
        <authorList>
            <person name="Tancsics A."/>
            <person name="Banerjee S."/>
        </authorList>
    </citation>
    <scope>NUCLEOTIDE SEQUENCE [LARGE SCALE GENOMIC DNA]</scope>
    <source>
        <strain evidence="1 2">D2P1</strain>
    </source>
</reference>
<keyword evidence="2" id="KW-1185">Reference proteome</keyword>
<dbReference type="Proteomes" id="UP000545507">
    <property type="component" value="Unassembled WGS sequence"/>
</dbReference>
<dbReference type="AlphaFoldDB" id="A0A7Y8GTJ4"/>
<evidence type="ECO:0008006" key="3">
    <source>
        <dbReference type="Google" id="ProtNLM"/>
    </source>
</evidence>
<organism evidence="1 2">
    <name type="scientific">Hydrogenophaga aromaticivorans</name>
    <dbReference type="NCBI Taxonomy" id="2610898"/>
    <lineage>
        <taxon>Bacteria</taxon>
        <taxon>Pseudomonadati</taxon>
        <taxon>Pseudomonadota</taxon>
        <taxon>Betaproteobacteria</taxon>
        <taxon>Burkholderiales</taxon>
        <taxon>Comamonadaceae</taxon>
        <taxon>Hydrogenophaga</taxon>
    </lineage>
</organism>
<comment type="caution">
    <text evidence="1">The sequence shown here is derived from an EMBL/GenBank/DDBJ whole genome shotgun (WGS) entry which is preliminary data.</text>
</comment>
<evidence type="ECO:0000313" key="1">
    <source>
        <dbReference type="EMBL" id="NWF44605.1"/>
    </source>
</evidence>
<dbReference type="EMBL" id="VYGV01000006">
    <property type="protein sequence ID" value="NWF44605.1"/>
    <property type="molecule type" value="Genomic_DNA"/>
</dbReference>
<dbReference type="RefSeq" id="WP_177133933.1">
    <property type="nucleotide sequence ID" value="NZ_VYGV01000006.1"/>
</dbReference>
<name>A0A7Y8GTJ4_9BURK</name>